<reference evidence="4 5" key="1">
    <citation type="submission" date="2024-11" db="EMBL/GenBank/DDBJ databases">
        <title>A near-complete genome assembly of Cinchona calisaya.</title>
        <authorList>
            <person name="Lian D.C."/>
            <person name="Zhao X.W."/>
            <person name="Wei L."/>
        </authorList>
    </citation>
    <scope>NUCLEOTIDE SEQUENCE [LARGE SCALE GENOMIC DNA]</scope>
    <source>
        <tissue evidence="4">Nenye</tissue>
    </source>
</reference>
<dbReference type="EMBL" id="JBJUIK010000005">
    <property type="protein sequence ID" value="KAL3527796.1"/>
    <property type="molecule type" value="Genomic_DNA"/>
</dbReference>
<keyword evidence="2" id="KW-0732">Signal</keyword>
<dbReference type="Gene3D" id="2.40.50.140">
    <property type="entry name" value="Nucleic acid-binding proteins"/>
    <property type="match status" value="1"/>
</dbReference>
<keyword evidence="5" id="KW-1185">Reference proteome</keyword>
<organism evidence="4 5">
    <name type="scientific">Cinchona calisaya</name>
    <dbReference type="NCBI Taxonomy" id="153742"/>
    <lineage>
        <taxon>Eukaryota</taxon>
        <taxon>Viridiplantae</taxon>
        <taxon>Streptophyta</taxon>
        <taxon>Embryophyta</taxon>
        <taxon>Tracheophyta</taxon>
        <taxon>Spermatophyta</taxon>
        <taxon>Magnoliopsida</taxon>
        <taxon>eudicotyledons</taxon>
        <taxon>Gunneridae</taxon>
        <taxon>Pentapetalae</taxon>
        <taxon>asterids</taxon>
        <taxon>lamiids</taxon>
        <taxon>Gentianales</taxon>
        <taxon>Rubiaceae</taxon>
        <taxon>Cinchonoideae</taxon>
        <taxon>Cinchoneae</taxon>
        <taxon>Cinchona</taxon>
    </lineage>
</organism>
<evidence type="ECO:0000313" key="5">
    <source>
        <dbReference type="Proteomes" id="UP001630127"/>
    </source>
</evidence>
<comment type="caution">
    <text evidence="4">The sequence shown here is derived from an EMBL/GenBank/DDBJ whole genome shotgun (WGS) entry which is preliminary data.</text>
</comment>
<dbReference type="SUPFAM" id="SSF50249">
    <property type="entry name" value="Nucleic acid-binding proteins"/>
    <property type="match status" value="1"/>
</dbReference>
<feature type="signal peptide" evidence="2">
    <location>
        <begin position="1"/>
        <end position="36"/>
    </location>
</feature>
<dbReference type="Proteomes" id="UP001630127">
    <property type="component" value="Unassembled WGS sequence"/>
</dbReference>
<proteinExistence type="predicted"/>
<evidence type="ECO:0000256" key="1">
    <source>
        <dbReference type="SAM" id="MobiDB-lite"/>
    </source>
</evidence>
<name>A0ABD3A7S2_9GENT</name>
<dbReference type="Pfam" id="PF08646">
    <property type="entry name" value="Rep_fac-A_C"/>
    <property type="match status" value="1"/>
</dbReference>
<sequence>MDIKIKAQGAPKGTSVFVGFKLFQLLPFLLLKLAHGNEDLTSLRTQKSVSTHEIENNKFFTDSLIKCTKYDNNVSTNEPCHSGETTDNVQRSSEMSHCGNSDILPPVAKESPLPPPDPLHALYSDFVSYTMTKSGVQYMNYAIHKEPFMLQRFTNKNRKMYRKEAILRWKKKCLASGILDKQKAAQCQTLKKHINIFHNQVDRKNGEGDQESAVCVRAKTKFVPKQQRLWYTACKNYHKAINADIDWDITCPSCKENSKVEVRSRLGIMLEDGTSKLHAVIFSPDAEMLIIFTALELKEADENMQIANTNTVVQLFTPTTKKILEEIAESSDDPAMSPAASTGVKRNLTFADTNPVSTIKECEAAPKN</sequence>
<gene>
    <name evidence="4" type="ORF">ACH5RR_012452</name>
</gene>
<dbReference type="AlphaFoldDB" id="A0ABD3A7S2"/>
<dbReference type="InterPro" id="IPR013955">
    <property type="entry name" value="Rep_factor-A_C"/>
</dbReference>
<dbReference type="InterPro" id="IPR012340">
    <property type="entry name" value="NA-bd_OB-fold"/>
</dbReference>
<protein>
    <recommendedName>
        <fullName evidence="3">Replication factor A C-terminal domain-containing protein</fullName>
    </recommendedName>
</protein>
<feature type="compositionally biased region" description="Polar residues" evidence="1">
    <location>
        <begin position="77"/>
        <end position="99"/>
    </location>
</feature>
<accession>A0ABD3A7S2</accession>
<feature type="chain" id="PRO_5044784762" description="Replication factor A C-terminal domain-containing protein" evidence="2">
    <location>
        <begin position="37"/>
        <end position="368"/>
    </location>
</feature>
<feature type="region of interest" description="Disordered" evidence="1">
    <location>
        <begin position="77"/>
        <end position="111"/>
    </location>
</feature>
<evidence type="ECO:0000256" key="2">
    <source>
        <dbReference type="SAM" id="SignalP"/>
    </source>
</evidence>
<evidence type="ECO:0000259" key="3">
    <source>
        <dbReference type="Pfam" id="PF08646"/>
    </source>
</evidence>
<evidence type="ECO:0000313" key="4">
    <source>
        <dbReference type="EMBL" id="KAL3527796.1"/>
    </source>
</evidence>
<feature type="domain" description="Replication factor A C-terminal" evidence="3">
    <location>
        <begin position="216"/>
        <end position="312"/>
    </location>
</feature>